<evidence type="ECO:0000256" key="1">
    <source>
        <dbReference type="ARBA" id="ARBA00000707"/>
    </source>
</evidence>
<evidence type="ECO:0000256" key="18">
    <source>
        <dbReference type="ARBA" id="ARBA00045669"/>
    </source>
</evidence>
<evidence type="ECO:0000313" key="22">
    <source>
        <dbReference type="RefSeq" id="XP_013910961.1"/>
    </source>
</evidence>
<dbReference type="GO" id="GO:0008270">
    <property type="term" value="F:zinc ion binding"/>
    <property type="evidence" value="ECO:0007669"/>
    <property type="project" value="UniProtKB-KW"/>
</dbReference>
<dbReference type="PANTHER" id="PTHR48153:SF4">
    <property type="entry name" value="UBIQUITIN CARBOXYL-TERMINAL HYDROLASE MUG105"/>
    <property type="match status" value="1"/>
</dbReference>
<dbReference type="GO" id="GO:0005737">
    <property type="term" value="C:cytoplasm"/>
    <property type="evidence" value="ECO:0007669"/>
    <property type="project" value="UniProtKB-SubCell"/>
</dbReference>
<dbReference type="SMART" id="SM00355">
    <property type="entry name" value="ZnF_C2H2"/>
    <property type="match status" value="1"/>
</dbReference>
<comment type="subcellular location">
    <subcellularLocation>
        <location evidence="3">Cytoplasm</location>
    </subcellularLocation>
    <subcellularLocation>
        <location evidence="2">Nucleus</location>
    </subcellularLocation>
</comment>
<dbReference type="Proteomes" id="UP000504617">
    <property type="component" value="Unplaced"/>
</dbReference>
<keyword evidence="10" id="KW-0677">Repeat</keyword>
<comment type="similarity">
    <text evidence="4">Belongs to the peptidase C78 family. ZUFSP subfamily.</text>
</comment>
<dbReference type="PROSITE" id="PS00028">
    <property type="entry name" value="ZINC_FINGER_C2H2_1"/>
    <property type="match status" value="1"/>
</dbReference>
<evidence type="ECO:0000256" key="9">
    <source>
        <dbReference type="ARBA" id="ARBA00022723"/>
    </source>
</evidence>
<keyword evidence="11" id="KW-0863">Zinc-finger</keyword>
<dbReference type="InterPro" id="IPR012462">
    <property type="entry name" value="UFSP1/2_DUB_cat"/>
</dbReference>
<dbReference type="AlphaFoldDB" id="A0A6I9X9H4"/>
<keyword evidence="12" id="KW-0378">Hydrolase</keyword>
<evidence type="ECO:0000256" key="11">
    <source>
        <dbReference type="ARBA" id="ARBA00022771"/>
    </source>
</evidence>
<feature type="region of interest" description="Disordered" evidence="19">
    <location>
        <begin position="1"/>
        <end position="22"/>
    </location>
</feature>
<dbReference type="CTD" id="221302"/>
<sequence>MDGSRRGRQGSPPAGARAVPQSPLPESGLPLYECPICHLSCTNYPVLQEHVELHLDECSILEGRNLNDLELAQHLQNEEDRQRRTETARQEKDDFQKLQKNIPSLMRPWIPFSTISTKAVGKLRSKTSAVLTLKRIFCPPQRQYGLDGSGGYKQQSLKAMTKEVDFGRMQPSEYHRRKADMLESLALGVDDGKTKTSGITEALCQYYQNECKDIKHVWLSTGVDHFHCSLGDKGWGCGYRNFQILFSSLLRNNSYKECLKDISSVPCIPKIQTQIEDAWKEGFDPQGASHFNSRLQGTKAWIGACEIYSLLTFLRLKCQIIDFHQPTGSSGTHPRLFEWVLNYYSSGKDNNGKVMSTSKPPIYLQHQGHSRTVVGIEERKNKSLCLLIFDPGCPSEEMQKLLKGIDGNNLKLFRRLPGGLKHKQYQIVSVDGMLTEEEKVARRQASQFFTAQKIP</sequence>
<dbReference type="OrthoDB" id="288987at2759"/>
<evidence type="ECO:0000256" key="2">
    <source>
        <dbReference type="ARBA" id="ARBA00004123"/>
    </source>
</evidence>
<dbReference type="InterPro" id="IPR013087">
    <property type="entry name" value="Znf_C2H2_type"/>
</dbReference>
<gene>
    <name evidence="22" type="primary">ZUFSP</name>
</gene>
<evidence type="ECO:0000259" key="20">
    <source>
        <dbReference type="PROSITE" id="PS00028"/>
    </source>
</evidence>
<evidence type="ECO:0000313" key="21">
    <source>
        <dbReference type="Proteomes" id="UP000504617"/>
    </source>
</evidence>
<dbReference type="FunFam" id="3.90.70.130:FF:000002">
    <property type="entry name" value="Zinc finger containing ubiquitin peptidase 1"/>
    <property type="match status" value="1"/>
</dbReference>
<keyword evidence="8" id="KW-0963">Cytoplasm</keyword>
<keyword evidence="9" id="KW-0479">Metal-binding</keyword>
<dbReference type="GO" id="GO:0004843">
    <property type="term" value="F:cysteine-type deubiquitinase activity"/>
    <property type="evidence" value="ECO:0007669"/>
    <property type="project" value="UniProtKB-EC"/>
</dbReference>
<evidence type="ECO:0000256" key="5">
    <source>
        <dbReference type="ARBA" id="ARBA00011274"/>
    </source>
</evidence>
<evidence type="ECO:0000256" key="14">
    <source>
        <dbReference type="ARBA" id="ARBA00022990"/>
    </source>
</evidence>
<dbReference type="RefSeq" id="XP_013910961.1">
    <property type="nucleotide sequence ID" value="XM_014055486.1"/>
</dbReference>
<evidence type="ECO:0000256" key="12">
    <source>
        <dbReference type="ARBA" id="ARBA00022801"/>
    </source>
</evidence>
<dbReference type="Gene3D" id="3.90.70.130">
    <property type="match status" value="1"/>
</dbReference>
<evidence type="ECO:0000256" key="10">
    <source>
        <dbReference type="ARBA" id="ARBA00022737"/>
    </source>
</evidence>
<dbReference type="Pfam" id="PF07910">
    <property type="entry name" value="Peptidase_C78"/>
    <property type="match status" value="1"/>
</dbReference>
<name>A0A6I9X9H4_9SAUR</name>
<evidence type="ECO:0000256" key="3">
    <source>
        <dbReference type="ARBA" id="ARBA00004496"/>
    </source>
</evidence>
<feature type="domain" description="C2H2-type" evidence="20">
    <location>
        <begin position="34"/>
        <end position="54"/>
    </location>
</feature>
<reference evidence="22" key="1">
    <citation type="submission" date="2025-08" db="UniProtKB">
        <authorList>
            <consortium name="RefSeq"/>
        </authorList>
    </citation>
    <scope>IDENTIFICATION</scope>
    <source>
        <tissue evidence="22">Skeletal muscle</tissue>
    </source>
</reference>
<evidence type="ECO:0000256" key="16">
    <source>
        <dbReference type="ARBA" id="ARBA00029662"/>
    </source>
</evidence>
<comment type="catalytic activity">
    <reaction evidence="1">
        <text>Thiol-dependent hydrolysis of ester, thioester, amide, peptide and isopeptide bonds formed by the C-terminal Gly of ubiquitin (a 76-residue protein attached to proteins as an intracellular targeting signal).</text>
        <dbReference type="EC" id="3.4.19.12"/>
    </reaction>
</comment>
<keyword evidence="13" id="KW-0862">Zinc</keyword>
<dbReference type="GeneID" id="106540396"/>
<evidence type="ECO:0000256" key="19">
    <source>
        <dbReference type="SAM" id="MobiDB-lite"/>
    </source>
</evidence>
<evidence type="ECO:0000256" key="13">
    <source>
        <dbReference type="ARBA" id="ARBA00022833"/>
    </source>
</evidence>
<dbReference type="EC" id="3.4.19.12" evidence="6"/>
<accession>A0A6I9X9H4</accession>
<proteinExistence type="inferred from homology"/>
<evidence type="ECO:0000256" key="17">
    <source>
        <dbReference type="ARBA" id="ARBA00031481"/>
    </source>
</evidence>
<comment type="function">
    <text evidence="18">Deubiquitinase with endodeubiquitinase activity that specifically interacts with and cleaves 'Lys-63'-linked long polyubiquitin chains. Shows only weak activity against 'Lys-11' and 'Lys-48'-linked chains. Plays an important role in genome stability pathways, functioning to prevent spontaneous DNA damage and also promote cellular survival in response to exogenous DNA damage. Modulates the ubiquitination status of replication protein A (RPA) complex proteins in response to replication stress.</text>
</comment>
<comment type="subunit">
    <text evidence="5">Interacts with RPA1 and RPA2.</text>
</comment>
<organism evidence="21 22">
    <name type="scientific">Thamnophis sirtalis</name>
    <dbReference type="NCBI Taxonomy" id="35019"/>
    <lineage>
        <taxon>Eukaryota</taxon>
        <taxon>Metazoa</taxon>
        <taxon>Chordata</taxon>
        <taxon>Craniata</taxon>
        <taxon>Vertebrata</taxon>
        <taxon>Euteleostomi</taxon>
        <taxon>Lepidosauria</taxon>
        <taxon>Squamata</taxon>
        <taxon>Bifurcata</taxon>
        <taxon>Unidentata</taxon>
        <taxon>Episquamata</taxon>
        <taxon>Toxicofera</taxon>
        <taxon>Serpentes</taxon>
        <taxon>Colubroidea</taxon>
        <taxon>Colubridae</taxon>
        <taxon>Natricinae</taxon>
        <taxon>Thamnophis</taxon>
    </lineage>
</organism>
<keyword evidence="21" id="KW-1185">Reference proteome</keyword>
<evidence type="ECO:0000256" key="7">
    <source>
        <dbReference type="ARBA" id="ARBA00021993"/>
    </source>
</evidence>
<protein>
    <recommendedName>
        <fullName evidence="7">Zinc finger-containing ubiquitin peptidase 1</fullName>
        <ecNumber evidence="6">3.4.19.12</ecNumber>
    </recommendedName>
    <alternativeName>
        <fullName evidence="17">Lys-63-specific deubiquitinase ZUFSP</fullName>
    </alternativeName>
    <alternativeName>
        <fullName evidence="16">Zinc finger with UFM1-specific peptidase domain protein</fullName>
    </alternativeName>
</protein>
<dbReference type="GO" id="GO:0005634">
    <property type="term" value="C:nucleus"/>
    <property type="evidence" value="ECO:0007669"/>
    <property type="project" value="UniProtKB-SubCell"/>
</dbReference>
<keyword evidence="15" id="KW-0539">Nucleus</keyword>
<dbReference type="KEGG" id="tsr:106540396"/>
<dbReference type="GO" id="GO:0071567">
    <property type="term" value="F:deUFMylase activity"/>
    <property type="evidence" value="ECO:0007669"/>
    <property type="project" value="UniProtKB-ARBA"/>
</dbReference>
<dbReference type="PANTHER" id="PTHR48153">
    <property type="entry name" value="UFM1-SPECIFIC PROTEASE 2"/>
    <property type="match status" value="1"/>
</dbReference>
<evidence type="ECO:0000256" key="6">
    <source>
        <dbReference type="ARBA" id="ARBA00012759"/>
    </source>
</evidence>
<keyword evidence="14" id="KW-0007">Acetylation</keyword>
<evidence type="ECO:0000256" key="15">
    <source>
        <dbReference type="ARBA" id="ARBA00023242"/>
    </source>
</evidence>
<evidence type="ECO:0000256" key="8">
    <source>
        <dbReference type="ARBA" id="ARBA00022490"/>
    </source>
</evidence>
<evidence type="ECO:0000256" key="4">
    <source>
        <dbReference type="ARBA" id="ARBA00010469"/>
    </source>
</evidence>